<dbReference type="Proteomes" id="UP001321506">
    <property type="component" value="Unassembled WGS sequence"/>
</dbReference>
<dbReference type="AlphaFoldDB" id="A0AAW6TAH1"/>
<keyword evidence="5 7" id="KW-1133">Transmembrane helix</keyword>
<keyword evidence="6 7" id="KW-0472">Membrane</keyword>
<feature type="transmembrane region" description="Helical" evidence="7">
    <location>
        <begin position="315"/>
        <end position="344"/>
    </location>
</feature>
<evidence type="ECO:0000256" key="5">
    <source>
        <dbReference type="ARBA" id="ARBA00022989"/>
    </source>
</evidence>
<proteinExistence type="predicted"/>
<feature type="transmembrane region" description="Helical" evidence="7">
    <location>
        <begin position="269"/>
        <end position="295"/>
    </location>
</feature>
<sequence length="425" mass="44910">MTLIILLAVLLVLLALRVPVFLALLAISLIYILNEPTGLNVIVQRMTSGLESFPLLAIPMFILAGSIMAGGGIAERLMGFAATLVGHFRGGLAQVNVLNSLFIGGMSGSAQADAAIDSKVLVPIMRKHGYSNAYASALTVVSSTISPILPPSIGLILYGVLADVSIGKLFLGGVVPALLIAVALTIAVRVLASVLNHPRARDRRARLGEMAASFWQALPAILMPVLLLVGLRMGVFTPTELSAIFVICALIVSMFIFKQITWRDLPKIIVDAALTSGMLMVILAAAAVFSIIVAYERLPQQLSGLLESISENPLILLLIINLLLLLLGAVVDAMSLMIIMTPVLAPIAVGMGVDPVHFGIIIVLNVTIGSITPPLGSTLYTVTAITGVRMGELVKAFLPFYLTMVGLLMLITYVPAFSTWLPGGM</sequence>
<feature type="transmembrane region" description="Helical" evidence="7">
    <location>
        <begin position="170"/>
        <end position="192"/>
    </location>
</feature>
<protein>
    <submittedName>
        <fullName evidence="9">TRAP transporter large permease</fullName>
    </submittedName>
</protein>
<evidence type="ECO:0000256" key="6">
    <source>
        <dbReference type="ARBA" id="ARBA00023136"/>
    </source>
</evidence>
<evidence type="ECO:0000256" key="3">
    <source>
        <dbReference type="ARBA" id="ARBA00022519"/>
    </source>
</evidence>
<evidence type="ECO:0000256" key="7">
    <source>
        <dbReference type="SAM" id="Phobius"/>
    </source>
</evidence>
<keyword evidence="2" id="KW-1003">Cell membrane</keyword>
<feature type="domain" description="TRAP C4-dicarboxylate transport system permease DctM subunit" evidence="8">
    <location>
        <begin position="7"/>
        <end position="417"/>
    </location>
</feature>
<dbReference type="Pfam" id="PF06808">
    <property type="entry name" value="DctM"/>
    <property type="match status" value="1"/>
</dbReference>
<name>A0AAW6TAH1_9MICO</name>
<keyword evidence="3" id="KW-0997">Cell inner membrane</keyword>
<dbReference type="InterPro" id="IPR010656">
    <property type="entry name" value="DctM"/>
</dbReference>
<dbReference type="NCBIfam" id="TIGR00786">
    <property type="entry name" value="dctM"/>
    <property type="match status" value="1"/>
</dbReference>
<reference evidence="9 10" key="1">
    <citation type="submission" date="2023-04" db="EMBL/GenBank/DDBJ databases">
        <title>Klugiella caeni sp. nov. isolated from the sludge of biochemical tank.</title>
        <authorList>
            <person name="Geng K."/>
        </authorList>
    </citation>
    <scope>NUCLEOTIDE SEQUENCE [LARGE SCALE GENOMIC DNA]</scope>
    <source>
        <strain evidence="9 10">YN-L-19</strain>
    </source>
</reference>
<dbReference type="RefSeq" id="WP_281488555.1">
    <property type="nucleotide sequence ID" value="NZ_CP159582.1"/>
</dbReference>
<comment type="subcellular location">
    <subcellularLocation>
        <location evidence="1">Cell inner membrane</location>
        <topology evidence="1">Multi-pass membrane protein</topology>
    </subcellularLocation>
</comment>
<accession>A0AAW6TAH1</accession>
<evidence type="ECO:0000313" key="10">
    <source>
        <dbReference type="Proteomes" id="UP001321506"/>
    </source>
</evidence>
<dbReference type="PANTHER" id="PTHR33362">
    <property type="entry name" value="SIALIC ACID TRAP TRANSPORTER PERMEASE PROTEIN SIAT-RELATED"/>
    <property type="match status" value="1"/>
</dbReference>
<feature type="transmembrane region" description="Helical" evidence="7">
    <location>
        <begin position="396"/>
        <end position="421"/>
    </location>
</feature>
<keyword evidence="4 7" id="KW-0812">Transmembrane</keyword>
<feature type="transmembrane region" description="Helical" evidence="7">
    <location>
        <begin position="133"/>
        <end position="158"/>
    </location>
</feature>
<feature type="transmembrane region" description="Helical" evidence="7">
    <location>
        <begin position="52"/>
        <end position="74"/>
    </location>
</feature>
<feature type="transmembrane region" description="Helical" evidence="7">
    <location>
        <begin position="356"/>
        <end position="376"/>
    </location>
</feature>
<evidence type="ECO:0000256" key="2">
    <source>
        <dbReference type="ARBA" id="ARBA00022475"/>
    </source>
</evidence>
<evidence type="ECO:0000256" key="4">
    <source>
        <dbReference type="ARBA" id="ARBA00022692"/>
    </source>
</evidence>
<feature type="transmembrane region" description="Helical" evidence="7">
    <location>
        <begin position="213"/>
        <end position="235"/>
    </location>
</feature>
<evidence type="ECO:0000313" key="9">
    <source>
        <dbReference type="EMBL" id="MDI2098778.1"/>
    </source>
</evidence>
<dbReference type="EMBL" id="JASATX010000002">
    <property type="protein sequence ID" value="MDI2098778.1"/>
    <property type="molecule type" value="Genomic_DNA"/>
</dbReference>
<dbReference type="PIRSF" id="PIRSF006066">
    <property type="entry name" value="HI0050"/>
    <property type="match status" value="1"/>
</dbReference>
<gene>
    <name evidence="9" type="ORF">QF206_07340</name>
</gene>
<dbReference type="InterPro" id="IPR004681">
    <property type="entry name" value="TRAP_DctM"/>
</dbReference>
<evidence type="ECO:0000256" key="1">
    <source>
        <dbReference type="ARBA" id="ARBA00004429"/>
    </source>
</evidence>
<feature type="transmembrane region" description="Helical" evidence="7">
    <location>
        <begin position="241"/>
        <end position="257"/>
    </location>
</feature>
<evidence type="ECO:0000259" key="8">
    <source>
        <dbReference type="Pfam" id="PF06808"/>
    </source>
</evidence>
<keyword evidence="10" id="KW-1185">Reference proteome</keyword>
<dbReference type="GO" id="GO:0005886">
    <property type="term" value="C:plasma membrane"/>
    <property type="evidence" value="ECO:0007669"/>
    <property type="project" value="UniProtKB-SubCell"/>
</dbReference>
<dbReference type="GO" id="GO:0022857">
    <property type="term" value="F:transmembrane transporter activity"/>
    <property type="evidence" value="ECO:0007669"/>
    <property type="project" value="TreeGrafter"/>
</dbReference>
<comment type="caution">
    <text evidence="9">The sequence shown here is derived from an EMBL/GenBank/DDBJ whole genome shotgun (WGS) entry which is preliminary data.</text>
</comment>
<organism evidence="9 10">
    <name type="scientific">Ruicaihuangia caeni</name>
    <dbReference type="NCBI Taxonomy" id="3042517"/>
    <lineage>
        <taxon>Bacteria</taxon>
        <taxon>Bacillati</taxon>
        <taxon>Actinomycetota</taxon>
        <taxon>Actinomycetes</taxon>
        <taxon>Micrococcales</taxon>
        <taxon>Microbacteriaceae</taxon>
        <taxon>Ruicaihuangia</taxon>
    </lineage>
</organism>